<dbReference type="AlphaFoldDB" id="A0AAD7ZAZ2"/>
<feature type="compositionally biased region" description="Pro residues" evidence="1">
    <location>
        <begin position="30"/>
        <end position="39"/>
    </location>
</feature>
<protein>
    <submittedName>
        <fullName evidence="2">Uncharacterized protein</fullName>
    </submittedName>
</protein>
<name>A0AAD7ZAZ2_DIPPU</name>
<reference evidence="2" key="2">
    <citation type="submission" date="2023-05" db="EMBL/GenBank/DDBJ databases">
        <authorList>
            <person name="Fouks B."/>
        </authorList>
    </citation>
    <scope>NUCLEOTIDE SEQUENCE</scope>
    <source>
        <strain evidence="2">Stay&amp;Tobe</strain>
        <tissue evidence="2">Testes</tissue>
    </source>
</reference>
<evidence type="ECO:0000313" key="2">
    <source>
        <dbReference type="EMBL" id="KAJ9577179.1"/>
    </source>
</evidence>
<proteinExistence type="predicted"/>
<comment type="caution">
    <text evidence="2">The sequence shown here is derived from an EMBL/GenBank/DDBJ whole genome shotgun (WGS) entry which is preliminary data.</text>
</comment>
<sequence>MYAAAGGLSLARRQARRQQRQQAAESRPTLKPPSTPLPPIRHQFHSQQHHQDEELLQMSKDVQAQLLEPPNSSELNGRISSFGSSELSPEVGFVTKSYSGASIYRDNMLLYVI</sequence>
<dbReference type="EMBL" id="JASPKZ010009371">
    <property type="protein sequence ID" value="KAJ9577179.1"/>
    <property type="molecule type" value="Genomic_DNA"/>
</dbReference>
<evidence type="ECO:0000256" key="1">
    <source>
        <dbReference type="SAM" id="MobiDB-lite"/>
    </source>
</evidence>
<evidence type="ECO:0000313" key="3">
    <source>
        <dbReference type="Proteomes" id="UP001233999"/>
    </source>
</evidence>
<accession>A0AAD7ZAZ2</accession>
<reference evidence="2" key="1">
    <citation type="journal article" date="2023" name="IScience">
        <title>Live-bearing cockroach genome reveals convergent evolutionary mechanisms linked to viviparity in insects and beyond.</title>
        <authorList>
            <person name="Fouks B."/>
            <person name="Harrison M.C."/>
            <person name="Mikhailova A.A."/>
            <person name="Marchal E."/>
            <person name="English S."/>
            <person name="Carruthers M."/>
            <person name="Jennings E.C."/>
            <person name="Chiamaka E.L."/>
            <person name="Frigard R.A."/>
            <person name="Pippel M."/>
            <person name="Attardo G.M."/>
            <person name="Benoit J.B."/>
            <person name="Bornberg-Bauer E."/>
            <person name="Tobe S.S."/>
        </authorList>
    </citation>
    <scope>NUCLEOTIDE SEQUENCE</scope>
    <source>
        <strain evidence="2">Stay&amp;Tobe</strain>
    </source>
</reference>
<keyword evidence="3" id="KW-1185">Reference proteome</keyword>
<organism evidence="2 3">
    <name type="scientific">Diploptera punctata</name>
    <name type="common">Pacific beetle cockroach</name>
    <dbReference type="NCBI Taxonomy" id="6984"/>
    <lineage>
        <taxon>Eukaryota</taxon>
        <taxon>Metazoa</taxon>
        <taxon>Ecdysozoa</taxon>
        <taxon>Arthropoda</taxon>
        <taxon>Hexapoda</taxon>
        <taxon>Insecta</taxon>
        <taxon>Pterygota</taxon>
        <taxon>Neoptera</taxon>
        <taxon>Polyneoptera</taxon>
        <taxon>Dictyoptera</taxon>
        <taxon>Blattodea</taxon>
        <taxon>Blaberoidea</taxon>
        <taxon>Blaberidae</taxon>
        <taxon>Diplopterinae</taxon>
        <taxon>Diploptera</taxon>
    </lineage>
</organism>
<gene>
    <name evidence="2" type="ORF">L9F63_006236</name>
</gene>
<dbReference type="Proteomes" id="UP001233999">
    <property type="component" value="Unassembled WGS sequence"/>
</dbReference>
<feature type="region of interest" description="Disordered" evidence="1">
    <location>
        <begin position="1"/>
        <end position="54"/>
    </location>
</feature>